<dbReference type="KEGG" id="mch:Mchl_1256"/>
<dbReference type="AlphaFoldDB" id="B7KQA6"/>
<organism evidence="3 4">
    <name type="scientific">Methylorubrum extorquens (strain CM4 / NCIMB 13688)</name>
    <name type="common">Methylobacterium extorquens</name>
    <dbReference type="NCBI Taxonomy" id="440085"/>
    <lineage>
        <taxon>Bacteria</taxon>
        <taxon>Pseudomonadati</taxon>
        <taxon>Pseudomonadota</taxon>
        <taxon>Alphaproteobacteria</taxon>
        <taxon>Hyphomicrobiales</taxon>
        <taxon>Methylobacteriaceae</taxon>
        <taxon>Methylorubrum</taxon>
    </lineage>
</organism>
<feature type="compositionally biased region" description="Basic and acidic residues" evidence="1">
    <location>
        <begin position="165"/>
        <end position="180"/>
    </location>
</feature>
<name>B7KQA6_METC4</name>
<dbReference type="HOGENOM" id="CLU_1364881_0_0_5"/>
<dbReference type="EMBL" id="CP001298">
    <property type="protein sequence ID" value="ACK82142.1"/>
    <property type="molecule type" value="Genomic_DNA"/>
</dbReference>
<reference evidence="4" key="1">
    <citation type="submission" date="2008-12" db="EMBL/GenBank/DDBJ databases">
        <title>Complete sequence of chromosome of Methylobacterium chloromethanicum CM4.</title>
        <authorList>
            <consortium name="US DOE Joint Genome Institute"/>
            <person name="Lucas S."/>
            <person name="Copeland A."/>
            <person name="Lapidus A."/>
            <person name="Glavina del Rio T."/>
            <person name="Dalin E."/>
            <person name="Tice H."/>
            <person name="Bruce D."/>
            <person name="Goodwin L."/>
            <person name="Pitluck S."/>
            <person name="Chertkov O."/>
            <person name="Brettin T."/>
            <person name="Detter J.C."/>
            <person name="Han C."/>
            <person name="Larimer F."/>
            <person name="Land M."/>
            <person name="Hauser L."/>
            <person name="Kyrpides N."/>
            <person name="Mikhailova N."/>
            <person name="Marx C."/>
            <person name="Richardson P."/>
        </authorList>
    </citation>
    <scope>NUCLEOTIDE SEQUENCE [LARGE SCALE GENOMIC DNA]</scope>
    <source>
        <strain evidence="4">CM4 / NCIMB 13688</strain>
    </source>
</reference>
<evidence type="ECO:0000313" key="3">
    <source>
        <dbReference type="EMBL" id="ACK82142.1"/>
    </source>
</evidence>
<feature type="chain" id="PRO_5002859217" evidence="2">
    <location>
        <begin position="27"/>
        <end position="200"/>
    </location>
</feature>
<evidence type="ECO:0000256" key="1">
    <source>
        <dbReference type="SAM" id="MobiDB-lite"/>
    </source>
</evidence>
<keyword evidence="2" id="KW-0732">Signal</keyword>
<accession>B7KQA6</accession>
<proteinExistence type="predicted"/>
<evidence type="ECO:0000313" key="4">
    <source>
        <dbReference type="Proteomes" id="UP000002385"/>
    </source>
</evidence>
<reference evidence="3 4" key="2">
    <citation type="journal article" date="2012" name="J. Bacteriol.">
        <title>Complete genome sequences of six strains of the genus Methylobacterium.</title>
        <authorList>
            <person name="Marx C.J."/>
            <person name="Bringel F."/>
            <person name="Chistoserdova L."/>
            <person name="Moulin L."/>
            <person name="Farhan Ul Haque M."/>
            <person name="Fleischman D.E."/>
            <person name="Gruffaz C."/>
            <person name="Jourand P."/>
            <person name="Knief C."/>
            <person name="Lee M.C."/>
            <person name="Muller E.E."/>
            <person name="Nadalig T."/>
            <person name="Peyraud R."/>
            <person name="Roselli S."/>
            <person name="Russ L."/>
            <person name="Goodwin L.A."/>
            <person name="Ivanova N."/>
            <person name="Kyrpides N."/>
            <person name="Lajus A."/>
            <person name="Land M.L."/>
            <person name="Medigue C."/>
            <person name="Mikhailova N."/>
            <person name="Nolan M."/>
            <person name="Woyke T."/>
            <person name="Stolyar S."/>
            <person name="Vorholt J.A."/>
            <person name="Vuilleumier S."/>
        </authorList>
    </citation>
    <scope>NUCLEOTIDE SEQUENCE [LARGE SCALE GENOMIC DNA]</scope>
    <source>
        <strain evidence="4">CM4 / NCIMB 13688</strain>
    </source>
</reference>
<sequence length="200" mass="21382">MPAFSKPRLMIAFAFAAGAASTAAFIAIGADRTMAPQEGTEARLPASAIASAAESGLGSWVDPNQPATTKHAAGVVSPNLAFQADAPTEEPRDVPDQANKLASRLAVPAPPRRPEHFRIIANSADRSARTLVTEDRVRKIVVPNQADSAPRNKKAAQVSVQRHAGTKEDAARREIPEPRQHVTSTQPNGVMQWLIEPSRF</sequence>
<dbReference type="Proteomes" id="UP000002385">
    <property type="component" value="Chromosome"/>
</dbReference>
<feature type="signal peptide" evidence="2">
    <location>
        <begin position="1"/>
        <end position="26"/>
    </location>
</feature>
<protein>
    <submittedName>
        <fullName evidence="3">Uncharacterized protein</fullName>
    </submittedName>
</protein>
<evidence type="ECO:0000256" key="2">
    <source>
        <dbReference type="SAM" id="SignalP"/>
    </source>
</evidence>
<feature type="region of interest" description="Disordered" evidence="1">
    <location>
        <begin position="144"/>
        <end position="187"/>
    </location>
</feature>
<gene>
    <name evidence="3" type="ordered locus">Mchl_1256</name>
</gene>